<dbReference type="InterPro" id="IPR027417">
    <property type="entry name" value="P-loop_NTPase"/>
</dbReference>
<dbReference type="Pfam" id="PF07693">
    <property type="entry name" value="KAP_NTPase"/>
    <property type="match status" value="1"/>
</dbReference>
<dbReference type="Proteomes" id="UP001163726">
    <property type="component" value="Chromosome"/>
</dbReference>
<dbReference type="RefSeq" id="WP_268073351.1">
    <property type="nucleotide sequence ID" value="NZ_CP109965.1"/>
</dbReference>
<feature type="domain" description="KAP NTPase" evidence="1">
    <location>
        <begin position="8"/>
        <end position="170"/>
    </location>
</feature>
<evidence type="ECO:0000259" key="1">
    <source>
        <dbReference type="Pfam" id="PF07693"/>
    </source>
</evidence>
<keyword evidence="3" id="KW-1185">Reference proteome</keyword>
<proteinExistence type="predicted"/>
<dbReference type="InterPro" id="IPR011646">
    <property type="entry name" value="KAP_P-loop"/>
</dbReference>
<evidence type="ECO:0000313" key="2">
    <source>
        <dbReference type="EMBL" id="WAJ69159.1"/>
    </source>
</evidence>
<gene>
    <name evidence="2" type="ORF">OLW01_08150</name>
</gene>
<organism evidence="2 3">
    <name type="scientific">Catenovulum adriaticum</name>
    <dbReference type="NCBI Taxonomy" id="2984846"/>
    <lineage>
        <taxon>Bacteria</taxon>
        <taxon>Pseudomonadati</taxon>
        <taxon>Pseudomonadota</taxon>
        <taxon>Gammaproteobacteria</taxon>
        <taxon>Alteromonadales</taxon>
        <taxon>Alteromonadaceae</taxon>
        <taxon>Catenovulum</taxon>
    </lineage>
</organism>
<sequence>MASPAEQIKHLLEDNSFPSMVKLDGDWGSGKTYYTKHTLNPELKRISNTKNIIYFSLFGLSSLNDFRDKLISASYLSDKADPNWIGQVKDSALGIFKAFDTDNAGTIGNILKTSSGAIKHALMARLENLIVVLDDLERLNDTKFQEQIIGECLHFAEENKFSFIFVLNSAELNLNNSLLEKAFSGKVKFSHNTEELFKIAFEPYGDLLDFKPQLIRLIEKYELKNLRVLKRVAYKLKYIYSQIKDIPDVDLDVTIAGFAKDLIRISCLHYKHEKSVKEIYSALGNKSIKAKIQAQPNAIQKTNEQDEFYNRYRDYYPPTEKMVSYCCNETQLTMDINELGKIVLNTNLIAQLLFNHSSLYRDDFNYLLTELNNLRFKKENVPIKRWFEACQFYIYLIEHNFIDDKNISKFINMLKKDVNKKEFYRDTENQYHTFKLYTPDISNLYEEHSAKLEAEDSKISDDELFDKIKVSWANVHEEVEKKFSTSCFLNKYTEKKWFITIKNWHLKEIECFTDFIRERYRAQNIKRYLKDELPVLQKLHQLIHQEIDSLHGQKAGLFTLLNNVIYRGITQLSVRKDG</sequence>
<evidence type="ECO:0000313" key="3">
    <source>
        <dbReference type="Proteomes" id="UP001163726"/>
    </source>
</evidence>
<dbReference type="Gene3D" id="3.40.50.300">
    <property type="entry name" value="P-loop containing nucleotide triphosphate hydrolases"/>
    <property type="match status" value="1"/>
</dbReference>
<name>A0ABY7AI77_9ALTE</name>
<accession>A0ABY7AI77</accession>
<protein>
    <submittedName>
        <fullName evidence="2">KAP family NTPase</fullName>
    </submittedName>
</protein>
<reference evidence="2" key="1">
    <citation type="submission" date="2022-10" db="EMBL/GenBank/DDBJ databases">
        <title>Catenovulum adriacola sp. nov. isolated in the Harbour of Susak.</title>
        <authorList>
            <person name="Schoch T."/>
            <person name="Reich S.J."/>
            <person name="Stoeferle S."/>
            <person name="Flaiz M."/>
            <person name="Kazda M."/>
            <person name="Riedel C.U."/>
            <person name="Duerre P."/>
        </authorList>
    </citation>
    <scope>NUCLEOTIDE SEQUENCE</scope>
    <source>
        <strain evidence="2">TS8</strain>
    </source>
</reference>
<dbReference type="EMBL" id="CP109965">
    <property type="protein sequence ID" value="WAJ69159.1"/>
    <property type="molecule type" value="Genomic_DNA"/>
</dbReference>